<dbReference type="AlphaFoldDB" id="A0A7S4R200"/>
<reference evidence="2" key="1">
    <citation type="submission" date="2021-01" db="EMBL/GenBank/DDBJ databases">
        <authorList>
            <person name="Corre E."/>
            <person name="Pelletier E."/>
            <person name="Niang G."/>
            <person name="Scheremetjew M."/>
            <person name="Finn R."/>
            <person name="Kale V."/>
            <person name="Holt S."/>
            <person name="Cochrane G."/>
            <person name="Meng A."/>
            <person name="Brown T."/>
            <person name="Cohen L."/>
        </authorList>
    </citation>
    <scope>NUCLEOTIDE SEQUENCE</scope>
    <source>
        <strain evidence="2">GSO104</strain>
    </source>
</reference>
<organism evidence="2">
    <name type="scientific">Ditylum brightwellii</name>
    <dbReference type="NCBI Taxonomy" id="49249"/>
    <lineage>
        <taxon>Eukaryota</taxon>
        <taxon>Sar</taxon>
        <taxon>Stramenopiles</taxon>
        <taxon>Ochrophyta</taxon>
        <taxon>Bacillariophyta</taxon>
        <taxon>Mediophyceae</taxon>
        <taxon>Lithodesmiophycidae</taxon>
        <taxon>Lithodesmiales</taxon>
        <taxon>Lithodesmiaceae</taxon>
        <taxon>Ditylum</taxon>
    </lineage>
</organism>
<proteinExistence type="predicted"/>
<accession>A0A7S4R200</accession>
<evidence type="ECO:0000256" key="1">
    <source>
        <dbReference type="SAM" id="MobiDB-lite"/>
    </source>
</evidence>
<protein>
    <submittedName>
        <fullName evidence="2">Uncharacterized protein</fullName>
    </submittedName>
</protein>
<evidence type="ECO:0000313" key="2">
    <source>
        <dbReference type="EMBL" id="CAE4598596.1"/>
    </source>
</evidence>
<sequence>MRCDGSERFFNESVVALTCCLSEVCHLIMTAADNVVVCRMASSPHCMDAMQARCHFNYLSRRRVRGSHNKSVQQKRRNTSKHHQALKLLLQELRQNDQAP</sequence>
<name>A0A7S4R200_9STRA</name>
<feature type="region of interest" description="Disordered" evidence="1">
    <location>
        <begin position="64"/>
        <end position="85"/>
    </location>
</feature>
<dbReference type="EMBL" id="HBNS01012864">
    <property type="protein sequence ID" value="CAE4598596.1"/>
    <property type="molecule type" value="Transcribed_RNA"/>
</dbReference>
<gene>
    <name evidence="2" type="ORF">DBRI00130_LOCUS10375</name>
</gene>